<protein>
    <recommendedName>
        <fullName evidence="2">3-carboxy-cis,cis-muconate cycloisomerase</fullName>
        <ecNumber evidence="2">5.5.1.2</ecNumber>
    </recommendedName>
</protein>
<comment type="similarity">
    <text evidence="1">Belongs to the class-II fumarase/aspartase family.</text>
</comment>
<dbReference type="PRINTS" id="PR00145">
    <property type="entry name" value="ARGSUCLYASE"/>
</dbReference>
<dbReference type="PANTHER" id="PTHR43172:SF2">
    <property type="entry name" value="ADENYLOSUCCINATE LYASE C-TERMINAL DOMAIN-CONTAINING PROTEIN"/>
    <property type="match status" value="1"/>
</dbReference>
<feature type="domain" description="Adenylosuccinate lyase C-terminal" evidence="3">
    <location>
        <begin position="363"/>
        <end position="446"/>
    </location>
</feature>
<dbReference type="InterPro" id="IPR022761">
    <property type="entry name" value="Fumarate_lyase_N"/>
</dbReference>
<organism evidence="4 5">
    <name type="scientific">Neopusillimonas maritima</name>
    <dbReference type="NCBI Taxonomy" id="2026239"/>
    <lineage>
        <taxon>Bacteria</taxon>
        <taxon>Pseudomonadati</taxon>
        <taxon>Pseudomonadota</taxon>
        <taxon>Betaproteobacteria</taxon>
        <taxon>Burkholderiales</taxon>
        <taxon>Alcaligenaceae</taxon>
        <taxon>Neopusillimonas</taxon>
    </lineage>
</organism>
<dbReference type="PRINTS" id="PR00149">
    <property type="entry name" value="FUMRATELYASE"/>
</dbReference>
<dbReference type="CDD" id="cd01597">
    <property type="entry name" value="pCLME"/>
    <property type="match status" value="1"/>
</dbReference>
<dbReference type="AlphaFoldDB" id="A0A3A1YTW6"/>
<evidence type="ECO:0000259" key="3">
    <source>
        <dbReference type="SMART" id="SM00998"/>
    </source>
</evidence>
<comment type="caution">
    <text evidence="4">The sequence shown here is derived from an EMBL/GenBank/DDBJ whole genome shotgun (WGS) entry which is preliminary data.</text>
</comment>
<dbReference type="InterPro" id="IPR020557">
    <property type="entry name" value="Fumarate_lyase_CS"/>
</dbReference>
<dbReference type="InterPro" id="IPR000362">
    <property type="entry name" value="Fumarate_lyase_fam"/>
</dbReference>
<reference evidence="4 5" key="1">
    <citation type="submission" date="2017-08" db="EMBL/GenBank/DDBJ databases">
        <title>Pusillimonas indicus sp. nov., a member of the family Alcaligenaceae isolated from surface seawater.</title>
        <authorList>
            <person name="Li J."/>
        </authorList>
    </citation>
    <scope>NUCLEOTIDE SEQUENCE [LARGE SCALE GENOMIC DNA]</scope>
    <source>
        <strain evidence="4 5">L52-1-41</strain>
    </source>
</reference>
<dbReference type="InterPro" id="IPR008948">
    <property type="entry name" value="L-Aspartase-like"/>
</dbReference>
<name>A0A3A1YTW6_9BURK</name>
<dbReference type="PANTHER" id="PTHR43172">
    <property type="entry name" value="ADENYLOSUCCINATE LYASE"/>
    <property type="match status" value="1"/>
</dbReference>
<dbReference type="Gene3D" id="1.10.275.10">
    <property type="entry name" value="Fumarase/aspartase (N-terminal domain)"/>
    <property type="match status" value="1"/>
</dbReference>
<dbReference type="EC" id="5.5.1.2" evidence="2"/>
<dbReference type="NCBIfam" id="TIGR02426">
    <property type="entry name" value="protocat_pcaB"/>
    <property type="match status" value="1"/>
</dbReference>
<dbReference type="RefSeq" id="WP_119515554.1">
    <property type="nucleotide sequence ID" value="NZ_NQYH01000002.1"/>
</dbReference>
<dbReference type="GO" id="GO:0047472">
    <property type="term" value="F:3-carboxy-cis,cis-muconate cycloisomerase activity"/>
    <property type="evidence" value="ECO:0007669"/>
    <property type="project" value="UniProtKB-UniRule"/>
</dbReference>
<evidence type="ECO:0000313" key="5">
    <source>
        <dbReference type="Proteomes" id="UP000266206"/>
    </source>
</evidence>
<accession>A0A3A1YTW6</accession>
<dbReference type="PROSITE" id="PS00163">
    <property type="entry name" value="FUMARATE_LYASES"/>
    <property type="match status" value="1"/>
</dbReference>
<dbReference type="Gene3D" id="1.10.40.30">
    <property type="entry name" value="Fumarase/aspartase (C-terminal domain)"/>
    <property type="match status" value="1"/>
</dbReference>
<evidence type="ECO:0000256" key="2">
    <source>
        <dbReference type="NCBIfam" id="TIGR02426"/>
    </source>
</evidence>
<dbReference type="SMART" id="SM00998">
    <property type="entry name" value="ADSL_C"/>
    <property type="match status" value="1"/>
</dbReference>
<dbReference type="InterPro" id="IPR024083">
    <property type="entry name" value="Fumarase/histidase_N"/>
</dbReference>
<dbReference type="Proteomes" id="UP000266206">
    <property type="component" value="Unassembled WGS sequence"/>
</dbReference>
<dbReference type="InterPro" id="IPR012789">
    <property type="entry name" value="Protocat_PcaB-like"/>
</dbReference>
<dbReference type="EMBL" id="NQYH01000002">
    <property type="protein sequence ID" value="RIY41652.1"/>
    <property type="molecule type" value="Genomic_DNA"/>
</dbReference>
<evidence type="ECO:0000256" key="1">
    <source>
        <dbReference type="ARBA" id="ARBA00034772"/>
    </source>
</evidence>
<dbReference type="InterPro" id="IPR019468">
    <property type="entry name" value="AdenyloSucc_lyase_C"/>
</dbReference>
<keyword evidence="4" id="KW-0413">Isomerase</keyword>
<dbReference type="SUPFAM" id="SSF48557">
    <property type="entry name" value="L-aspartase-like"/>
    <property type="match status" value="1"/>
</dbReference>
<dbReference type="GO" id="GO:0019619">
    <property type="term" value="P:3,4-dihydroxybenzoate catabolic process"/>
    <property type="evidence" value="ECO:0007669"/>
    <property type="project" value="InterPro"/>
</dbReference>
<dbReference type="Pfam" id="PF00206">
    <property type="entry name" value="Lyase_1"/>
    <property type="match status" value="1"/>
</dbReference>
<proteinExistence type="inferred from homology"/>
<evidence type="ECO:0000313" key="4">
    <source>
        <dbReference type="EMBL" id="RIY41652.1"/>
    </source>
</evidence>
<dbReference type="GO" id="GO:0016829">
    <property type="term" value="F:lyase activity"/>
    <property type="evidence" value="ECO:0007669"/>
    <property type="project" value="UniProtKB-ARBA"/>
</dbReference>
<sequence length="455" mass="48878">MSLPLFESFLTTTEMSQVFDDANVVQAMLDFEAALAQAQAQEGLISNETAALISNHCKAEKFDIPELVIAARRAGSMAIPLVKALTQSVAGENKEAATKVHWGSTSQDVIDTGSVLVTRQALKVIDSDLAPLCARLLDLAEEHLRTPVLARTLMQPAQTTTLGFKMVNWVAPLIRSRQALIDLAEMSLQVQLGGAIGTLAVMGEKGPAVARRVAHILELSPAQGNWHTQRDNWIRLGLEVAILTGSLGKIGKDLSLMSQGEVAELAEPTGQGRGGSSAMPHKRNPVSAMIALAASARTPQKAATLLATLPQEHERSLGNWQAELAEWPGLFLSAHGSVSALREAFSGLVIDADRMRRNIDNLQGLIFAEAVSVYLAQAIGRPAAHQLMEELTGQTLAQQCHLADVVTKTVQNDPDLSGKLDIDVVKSLFDPVKASVSAQQLTTVRLDELRQQLRA</sequence>
<dbReference type="OrthoDB" id="9768878at2"/>
<dbReference type="Gene3D" id="1.20.200.10">
    <property type="entry name" value="Fumarase/aspartase (Central domain)"/>
    <property type="match status" value="1"/>
</dbReference>
<gene>
    <name evidence="4" type="primary">pcaB</name>
    <name evidence="4" type="ORF">CJP73_04120</name>
</gene>